<dbReference type="Proteomes" id="UP000263094">
    <property type="component" value="Unassembled WGS sequence"/>
</dbReference>
<dbReference type="EMBL" id="QUAK01000114">
    <property type="protein sequence ID" value="RFU84745.1"/>
    <property type="molecule type" value="Genomic_DNA"/>
</dbReference>
<dbReference type="PRINTS" id="PR00455">
    <property type="entry name" value="HTHTETR"/>
</dbReference>
<dbReference type="AlphaFoldDB" id="A0A372M2I5"/>
<dbReference type="RefSeq" id="WP_128557633.1">
    <property type="nucleotide sequence ID" value="NZ_QUAK01000114.1"/>
</dbReference>
<dbReference type="InterPro" id="IPR050109">
    <property type="entry name" value="HTH-type_TetR-like_transc_reg"/>
</dbReference>
<sequence length="202" mass="22209">MAQRQRRTRTTEQQGGRKPRLTAQDWADAALAAISEGGLAAVAVEPLATRLGTTKGSFYWHFANRDALIDAALERWAEINTEGTIAEVEEEPDPEARIRRLFAFAIRAAAEDPLEVALLATASHPRVAEAMRRVSERRVAYVARLFAELGFAEEEARRRGLLAYAVYLGHAQLGHAARGVLPPAGGEFSAYLDDALSLLMRR</sequence>
<organism evidence="5 6">
    <name type="scientific">Streptomyces triticagri</name>
    <dbReference type="NCBI Taxonomy" id="2293568"/>
    <lineage>
        <taxon>Bacteria</taxon>
        <taxon>Bacillati</taxon>
        <taxon>Actinomycetota</taxon>
        <taxon>Actinomycetes</taxon>
        <taxon>Kitasatosporales</taxon>
        <taxon>Streptomycetaceae</taxon>
        <taxon>Streptomyces</taxon>
    </lineage>
</organism>
<reference evidence="5 6" key="1">
    <citation type="submission" date="2018-08" db="EMBL/GenBank/DDBJ databases">
        <title>Isolation, diversity and antifungal activity of Actinobacteria from wheat.</title>
        <authorList>
            <person name="Han C."/>
        </authorList>
    </citation>
    <scope>NUCLEOTIDE SEQUENCE [LARGE SCALE GENOMIC DNA]</scope>
    <source>
        <strain evidence="5 6">NEAU-YY421</strain>
    </source>
</reference>
<dbReference type="InterPro" id="IPR009057">
    <property type="entry name" value="Homeodomain-like_sf"/>
</dbReference>
<dbReference type="PANTHER" id="PTHR30055">
    <property type="entry name" value="HTH-TYPE TRANSCRIPTIONAL REGULATOR RUTR"/>
    <property type="match status" value="1"/>
</dbReference>
<protein>
    <submittedName>
        <fullName evidence="5">TetR family transcriptional regulator</fullName>
    </submittedName>
</protein>
<feature type="region of interest" description="Disordered" evidence="3">
    <location>
        <begin position="1"/>
        <end position="21"/>
    </location>
</feature>
<keyword evidence="6" id="KW-1185">Reference proteome</keyword>
<name>A0A372M2I5_9ACTN</name>
<dbReference type="PANTHER" id="PTHR30055:SF239">
    <property type="entry name" value="TRANSCRIPTIONAL REGULATORY PROTEIN"/>
    <property type="match status" value="1"/>
</dbReference>
<feature type="domain" description="HTH tetR-type" evidence="4">
    <location>
        <begin position="20"/>
        <end position="80"/>
    </location>
</feature>
<keyword evidence="1 2" id="KW-0238">DNA-binding</keyword>
<dbReference type="InterPro" id="IPR001647">
    <property type="entry name" value="HTH_TetR"/>
</dbReference>
<evidence type="ECO:0000256" key="2">
    <source>
        <dbReference type="PROSITE-ProRule" id="PRU00335"/>
    </source>
</evidence>
<gene>
    <name evidence="5" type="ORF">DY218_20935</name>
</gene>
<evidence type="ECO:0000259" key="4">
    <source>
        <dbReference type="PROSITE" id="PS50977"/>
    </source>
</evidence>
<evidence type="ECO:0000313" key="6">
    <source>
        <dbReference type="Proteomes" id="UP000263094"/>
    </source>
</evidence>
<dbReference type="SUPFAM" id="SSF48498">
    <property type="entry name" value="Tetracyclin repressor-like, C-terminal domain"/>
    <property type="match status" value="1"/>
</dbReference>
<dbReference type="GO" id="GO:0000976">
    <property type="term" value="F:transcription cis-regulatory region binding"/>
    <property type="evidence" value="ECO:0007669"/>
    <property type="project" value="TreeGrafter"/>
</dbReference>
<dbReference type="GO" id="GO:0003700">
    <property type="term" value="F:DNA-binding transcription factor activity"/>
    <property type="evidence" value="ECO:0007669"/>
    <property type="project" value="TreeGrafter"/>
</dbReference>
<proteinExistence type="predicted"/>
<dbReference type="InterPro" id="IPR036271">
    <property type="entry name" value="Tet_transcr_reg_TetR-rel_C_sf"/>
</dbReference>
<dbReference type="Gene3D" id="1.10.357.10">
    <property type="entry name" value="Tetracycline Repressor, domain 2"/>
    <property type="match status" value="1"/>
</dbReference>
<dbReference type="PROSITE" id="PS50977">
    <property type="entry name" value="HTH_TETR_2"/>
    <property type="match status" value="1"/>
</dbReference>
<dbReference type="OrthoDB" id="3218408at2"/>
<evidence type="ECO:0000313" key="5">
    <source>
        <dbReference type="EMBL" id="RFU84745.1"/>
    </source>
</evidence>
<feature type="DNA-binding region" description="H-T-H motif" evidence="2">
    <location>
        <begin position="43"/>
        <end position="62"/>
    </location>
</feature>
<comment type="caution">
    <text evidence="5">The sequence shown here is derived from an EMBL/GenBank/DDBJ whole genome shotgun (WGS) entry which is preliminary data.</text>
</comment>
<evidence type="ECO:0000256" key="3">
    <source>
        <dbReference type="SAM" id="MobiDB-lite"/>
    </source>
</evidence>
<evidence type="ECO:0000256" key="1">
    <source>
        <dbReference type="ARBA" id="ARBA00023125"/>
    </source>
</evidence>
<accession>A0A372M2I5</accession>
<dbReference type="Pfam" id="PF00440">
    <property type="entry name" value="TetR_N"/>
    <property type="match status" value="1"/>
</dbReference>
<dbReference type="SUPFAM" id="SSF46689">
    <property type="entry name" value="Homeodomain-like"/>
    <property type="match status" value="1"/>
</dbReference>